<organism evidence="1 2">
    <name type="scientific">Clostridium faecium</name>
    <dbReference type="NCBI Taxonomy" id="2762223"/>
    <lineage>
        <taxon>Bacteria</taxon>
        <taxon>Bacillati</taxon>
        <taxon>Bacillota</taxon>
        <taxon>Clostridia</taxon>
        <taxon>Eubacteriales</taxon>
        <taxon>Clostridiaceae</taxon>
        <taxon>Clostridium</taxon>
    </lineage>
</organism>
<proteinExistence type="predicted"/>
<evidence type="ECO:0000313" key="2">
    <source>
        <dbReference type="Proteomes" id="UP000627166"/>
    </source>
</evidence>
<sequence>MSKILLILLFALLSFSIITVPYETYAVESAFVYRDSCSKEAENLRAQGRRFWIEHVFWTRDFIKSDLSNLEDKSDVLNRLLKNQEDIGNLIKPYYGAENSKKLTELLKEHISLAGQVVDAAKSGNKEDLDKYNKLWHKNADDIAKFLSSINPQWSEKELKDMLYKHLDFITTQVTNRLNSNWAGDIDAFDKGEEHIIKLADIISNGIIKQFPNKF</sequence>
<comment type="caution">
    <text evidence="1">The sequence shown here is derived from an EMBL/GenBank/DDBJ whole genome shotgun (WGS) entry which is preliminary data.</text>
</comment>
<evidence type="ECO:0000313" key="1">
    <source>
        <dbReference type="EMBL" id="MBD8048724.1"/>
    </source>
</evidence>
<accession>A0ABR8YX09</accession>
<dbReference type="RefSeq" id="WP_191741665.1">
    <property type="nucleotide sequence ID" value="NZ_JACSQB010000167.1"/>
</dbReference>
<keyword evidence="2" id="KW-1185">Reference proteome</keyword>
<name>A0ABR8YX09_9CLOT</name>
<protein>
    <submittedName>
        <fullName evidence="1">Glycosyltransferase</fullName>
    </submittedName>
</protein>
<gene>
    <name evidence="1" type="ORF">H9637_17090</name>
</gene>
<dbReference type="Proteomes" id="UP000627166">
    <property type="component" value="Unassembled WGS sequence"/>
</dbReference>
<dbReference type="EMBL" id="JACSQB010000167">
    <property type="protein sequence ID" value="MBD8048724.1"/>
    <property type="molecule type" value="Genomic_DNA"/>
</dbReference>
<reference evidence="1 2" key="1">
    <citation type="submission" date="2020-08" db="EMBL/GenBank/DDBJ databases">
        <title>A Genomic Blueprint of the Chicken Gut Microbiome.</title>
        <authorList>
            <person name="Gilroy R."/>
            <person name="Ravi A."/>
            <person name="Getino M."/>
            <person name="Pursley I."/>
            <person name="Horton D.L."/>
            <person name="Alikhan N.-F."/>
            <person name="Baker D."/>
            <person name="Gharbi K."/>
            <person name="Hall N."/>
            <person name="Watson M."/>
            <person name="Adriaenssens E.M."/>
            <person name="Foster-Nyarko E."/>
            <person name="Jarju S."/>
            <person name="Secka A."/>
            <person name="Antonio M."/>
            <person name="Oren A."/>
            <person name="Chaudhuri R."/>
            <person name="La Ragione R.M."/>
            <person name="Hildebrand F."/>
            <person name="Pallen M.J."/>
        </authorList>
    </citation>
    <scope>NUCLEOTIDE SEQUENCE [LARGE SCALE GENOMIC DNA]</scope>
    <source>
        <strain evidence="1 2">N37</strain>
    </source>
</reference>